<evidence type="ECO:0000313" key="1">
    <source>
        <dbReference type="EMBL" id="MBE1556022.1"/>
    </source>
</evidence>
<protein>
    <recommendedName>
        <fullName evidence="3">Thioredoxin</fullName>
    </recommendedName>
</protein>
<keyword evidence="2" id="KW-1185">Reference proteome</keyword>
<accession>A0A927RFZ2</accession>
<organism evidence="1 2">
    <name type="scientific">Sporosarcina limicola</name>
    <dbReference type="NCBI Taxonomy" id="34101"/>
    <lineage>
        <taxon>Bacteria</taxon>
        <taxon>Bacillati</taxon>
        <taxon>Bacillota</taxon>
        <taxon>Bacilli</taxon>
        <taxon>Bacillales</taxon>
        <taxon>Caryophanaceae</taxon>
        <taxon>Sporosarcina</taxon>
    </lineage>
</organism>
<dbReference type="Pfam" id="PF14595">
    <property type="entry name" value="Thioredoxin_9"/>
    <property type="match status" value="1"/>
</dbReference>
<comment type="caution">
    <text evidence="1">The sequence shown here is derived from an EMBL/GenBank/DDBJ whole genome shotgun (WGS) entry which is preliminary data.</text>
</comment>
<dbReference type="InterPro" id="IPR036249">
    <property type="entry name" value="Thioredoxin-like_sf"/>
</dbReference>
<dbReference type="SUPFAM" id="SSF52833">
    <property type="entry name" value="Thioredoxin-like"/>
    <property type="match status" value="1"/>
</dbReference>
<name>A0A927RFZ2_9BACL</name>
<sequence>MMKTEKHYFDEAISLSAYMDTMETHKENSFRIYEQFEVPQDDEFIELLKVKKLNILVITEDWCGDAMMNNPILRRIAEAADLDVRTVYRDNDTDLIDKHLTNGGRSIPVYLLLDENGEVEAKWGPRAATIQEYVMGLRKDLPPADAPEFKEKQQLFMERIMAEYTSKPELWLTVYEDIRKTFLPVVQKQA</sequence>
<dbReference type="AlphaFoldDB" id="A0A927RFZ2"/>
<evidence type="ECO:0000313" key="2">
    <source>
        <dbReference type="Proteomes" id="UP000658225"/>
    </source>
</evidence>
<dbReference type="Gene3D" id="3.40.30.10">
    <property type="entry name" value="Glutaredoxin"/>
    <property type="match status" value="1"/>
</dbReference>
<gene>
    <name evidence="1" type="ORF">H4683_003143</name>
</gene>
<evidence type="ECO:0008006" key="3">
    <source>
        <dbReference type="Google" id="ProtNLM"/>
    </source>
</evidence>
<reference evidence="1" key="1">
    <citation type="submission" date="2020-10" db="EMBL/GenBank/DDBJ databases">
        <title>Genomic Encyclopedia of Type Strains, Phase IV (KMG-IV): sequencing the most valuable type-strain genomes for metagenomic binning, comparative biology and taxonomic classification.</title>
        <authorList>
            <person name="Goeker M."/>
        </authorList>
    </citation>
    <scope>NUCLEOTIDE SEQUENCE</scope>
    <source>
        <strain evidence="1">DSM 13886</strain>
    </source>
</reference>
<dbReference type="EMBL" id="JADBEL010000020">
    <property type="protein sequence ID" value="MBE1556022.1"/>
    <property type="molecule type" value="Genomic_DNA"/>
</dbReference>
<dbReference type="Proteomes" id="UP000658225">
    <property type="component" value="Unassembled WGS sequence"/>
</dbReference>
<proteinExistence type="predicted"/>